<proteinExistence type="inferred from homology"/>
<dbReference type="GO" id="GO:0005739">
    <property type="term" value="C:mitochondrion"/>
    <property type="evidence" value="ECO:0007669"/>
    <property type="project" value="InterPro"/>
</dbReference>
<protein>
    <recommendedName>
        <fullName evidence="1">Glycine N-acyltransferase-like protein</fullName>
        <ecNumber evidence="1">2.3.1.-</ecNumber>
    </recommendedName>
</protein>
<organism evidence="2">
    <name type="scientific">Strongyloides ratti</name>
    <name type="common">Parasitic roundworm</name>
    <dbReference type="NCBI Taxonomy" id="34506"/>
    <lineage>
        <taxon>Eukaryota</taxon>
        <taxon>Metazoa</taxon>
        <taxon>Ecdysozoa</taxon>
        <taxon>Nematoda</taxon>
        <taxon>Chromadorea</taxon>
        <taxon>Rhabditida</taxon>
        <taxon>Tylenchina</taxon>
        <taxon>Panagrolaimomorpha</taxon>
        <taxon>Strongyloidoidea</taxon>
        <taxon>Strongyloididae</taxon>
        <taxon>Strongyloides</taxon>
    </lineage>
</organism>
<dbReference type="GeneID" id="36377379"/>
<dbReference type="InterPro" id="IPR016181">
    <property type="entry name" value="Acyl_CoA_acyltransferase"/>
</dbReference>
<evidence type="ECO:0000313" key="4">
    <source>
        <dbReference type="WBParaSite" id="SRAE_1000326700.1"/>
    </source>
</evidence>
<dbReference type="SUPFAM" id="SSF55729">
    <property type="entry name" value="Acyl-CoA N-acyltransferases (Nat)"/>
    <property type="match status" value="1"/>
</dbReference>
<dbReference type="EMBL" id="LN609528">
    <property type="protein sequence ID" value="CEF65014.1"/>
    <property type="molecule type" value="Genomic_DNA"/>
</dbReference>
<dbReference type="AlphaFoldDB" id="A0A090MX89"/>
<sequence>MLINKLSINDYQEILDTLHGDPKFAIIYFCLKSELNCWSPTTKVVGWKLFDDSYIAYGVLNILQSGKPYFHMQSNIFDIEKSEKAAKYLFIEILPFFRDEEDFCIACPNEFMISFRKLFVQTTPFIHILIDDGGILFYIDEKSYEKYIDKEIIIPEKYIIDKLSPEDSEMMVNVYLFKGRGDINRITNRINEFPNVCIKDKESNKIVSFIHNDGYGFLAHQYTFPDYRKQGLGTICEKSLSKFNKKLLNIIPLKGVSIHRKYVLEYTRKSGYWRRIPSSIQQDTDIYWTVFSKKNLEKVIAKDN</sequence>
<evidence type="ECO:0000256" key="1">
    <source>
        <dbReference type="RuleBase" id="RU368002"/>
    </source>
</evidence>
<name>A0A090MX89_STRRB</name>
<dbReference type="PANTHER" id="PTHR15298:SF1">
    <property type="entry name" value="GLYCINE N-ACYLTRANSFERASE-LIKE PROTEIN"/>
    <property type="match status" value="1"/>
</dbReference>
<reference evidence="4" key="2">
    <citation type="submission" date="2020-12" db="UniProtKB">
        <authorList>
            <consortium name="WormBaseParasite"/>
        </authorList>
    </citation>
    <scope>IDENTIFICATION</scope>
</reference>
<dbReference type="Gene3D" id="3.40.630.30">
    <property type="match status" value="1"/>
</dbReference>
<reference evidence="2 3" key="1">
    <citation type="submission" date="2014-09" db="EMBL/GenBank/DDBJ databases">
        <authorList>
            <person name="Martin A.A."/>
        </authorList>
    </citation>
    <scope>NUCLEOTIDE SEQUENCE</scope>
    <source>
        <strain evidence="3">ED321</strain>
        <strain evidence="2">ED321 Heterogonic</strain>
    </source>
</reference>
<dbReference type="EC" id="2.3.1.-" evidence="1"/>
<keyword evidence="1 2" id="KW-0012">Acyltransferase</keyword>
<dbReference type="OrthoDB" id="5784546at2759"/>
<keyword evidence="3" id="KW-1185">Reference proteome</keyword>
<dbReference type="CTD" id="36377379"/>
<comment type="similarity">
    <text evidence="1">Belongs to the glycine N-acyltransferase family.</text>
</comment>
<evidence type="ECO:0000313" key="5">
    <source>
        <dbReference type="WormBase" id="SRAE_1000326700"/>
    </source>
</evidence>
<gene>
    <name evidence="2 4 5" type="ORF">SRAE_1000326700</name>
</gene>
<dbReference type="WBParaSite" id="SRAE_1000326700.1">
    <property type="protein sequence ID" value="SRAE_1000326700.1"/>
    <property type="gene ID" value="WBGene00259884"/>
</dbReference>
<dbReference type="WormBase" id="SRAE_1000326700">
    <property type="protein sequence ID" value="SRP04172"/>
    <property type="gene ID" value="WBGene00259884"/>
</dbReference>
<dbReference type="Proteomes" id="UP000035682">
    <property type="component" value="Unplaced"/>
</dbReference>
<evidence type="ECO:0000313" key="2">
    <source>
        <dbReference type="EMBL" id="CEF65014.1"/>
    </source>
</evidence>
<keyword evidence="1 2" id="KW-0808">Transferase</keyword>
<dbReference type="STRING" id="34506.A0A090MX89"/>
<accession>A0A090MX89</accession>
<dbReference type="PANTHER" id="PTHR15298">
    <property type="entry name" value="L-COA N-ACYLTRANSFERASE-RELATED"/>
    <property type="match status" value="1"/>
</dbReference>
<evidence type="ECO:0000313" key="3">
    <source>
        <dbReference type="Proteomes" id="UP000035682"/>
    </source>
</evidence>
<dbReference type="InterPro" id="IPR010313">
    <property type="entry name" value="Glycine_N-acyltransferase"/>
</dbReference>
<dbReference type="RefSeq" id="XP_024504215.1">
    <property type="nucleotide sequence ID" value="XM_024650437.1"/>
</dbReference>
<dbReference type="GO" id="GO:0047961">
    <property type="term" value="F:glycine N-acyltransferase activity"/>
    <property type="evidence" value="ECO:0007669"/>
    <property type="project" value="InterPro"/>
</dbReference>